<dbReference type="SUPFAM" id="SSF51445">
    <property type="entry name" value="(Trans)glycosidases"/>
    <property type="match status" value="1"/>
</dbReference>
<reference evidence="4" key="1">
    <citation type="journal article" date="2019" name="PLoS Negl. Trop. Dis.">
        <title>Revisiting the worldwide diversity of Leptospira species in the environment.</title>
        <authorList>
            <person name="Vincent A.T."/>
            <person name="Schiettekatte O."/>
            <person name="Bourhy P."/>
            <person name="Veyrier F.J."/>
            <person name="Picardeau M."/>
        </authorList>
    </citation>
    <scope>NUCLEOTIDE SEQUENCE [LARGE SCALE GENOMIC DNA]</scope>
    <source>
        <strain evidence="4">201800287</strain>
    </source>
</reference>
<keyword evidence="2" id="KW-0378">Hydrolase</keyword>
<dbReference type="PANTHER" id="PTHR34135">
    <property type="entry name" value="LYSOZYME"/>
    <property type="match status" value="1"/>
</dbReference>
<keyword evidence="3" id="KW-0326">Glycosidase</keyword>
<evidence type="ECO:0000313" key="5">
    <source>
        <dbReference type="Proteomes" id="UP000298009"/>
    </source>
</evidence>
<evidence type="ECO:0000256" key="2">
    <source>
        <dbReference type="ARBA" id="ARBA00022801"/>
    </source>
</evidence>
<proteinExistence type="inferred from homology"/>
<dbReference type="EMBL" id="RQFK01000026">
    <property type="protein sequence ID" value="TGK82000.1"/>
    <property type="molecule type" value="Genomic_DNA"/>
</dbReference>
<dbReference type="Proteomes" id="UP000298009">
    <property type="component" value="Unassembled WGS sequence"/>
</dbReference>
<dbReference type="RefSeq" id="WP_135601846.1">
    <property type="nucleotide sequence ID" value="NZ_RQFK01000026.1"/>
</dbReference>
<accession>A0A4R9I7K9</accession>
<dbReference type="Gene3D" id="3.20.20.80">
    <property type="entry name" value="Glycosidases"/>
    <property type="match status" value="1"/>
</dbReference>
<dbReference type="PROSITE" id="PS51904">
    <property type="entry name" value="GLYCOSYL_HYDROL_F25_2"/>
    <property type="match status" value="1"/>
</dbReference>
<gene>
    <name evidence="4" type="ORF">EHQ24_12055</name>
</gene>
<organism evidence="4 5">
    <name type="scientific">Leptospira noumeaensis</name>
    <dbReference type="NCBI Taxonomy" id="2484964"/>
    <lineage>
        <taxon>Bacteria</taxon>
        <taxon>Pseudomonadati</taxon>
        <taxon>Spirochaetota</taxon>
        <taxon>Spirochaetia</taxon>
        <taxon>Leptospirales</taxon>
        <taxon>Leptospiraceae</taxon>
        <taxon>Leptospira</taxon>
    </lineage>
</organism>
<dbReference type="InterPro" id="IPR002053">
    <property type="entry name" value="Glyco_hydro_25"/>
</dbReference>
<comment type="similarity">
    <text evidence="1">Belongs to the glycosyl hydrolase 25 family.</text>
</comment>
<dbReference type="Pfam" id="PF01183">
    <property type="entry name" value="Glyco_hydro_25"/>
    <property type="match status" value="1"/>
</dbReference>
<evidence type="ECO:0000256" key="3">
    <source>
        <dbReference type="ARBA" id="ARBA00023295"/>
    </source>
</evidence>
<dbReference type="GO" id="GO:0016998">
    <property type="term" value="P:cell wall macromolecule catabolic process"/>
    <property type="evidence" value="ECO:0007669"/>
    <property type="project" value="InterPro"/>
</dbReference>
<name>A0A4R9I7K9_9LEPT</name>
<comment type="caution">
    <text evidence="4">The sequence shown here is derived from an EMBL/GenBank/DDBJ whole genome shotgun (WGS) entry which is preliminary data.</text>
</comment>
<dbReference type="InterPro" id="IPR018077">
    <property type="entry name" value="Glyco_hydro_fam25_subgr"/>
</dbReference>
<dbReference type="GO" id="GO:0003796">
    <property type="term" value="F:lysozyme activity"/>
    <property type="evidence" value="ECO:0007669"/>
    <property type="project" value="InterPro"/>
</dbReference>
<dbReference type="CDD" id="cd06413">
    <property type="entry name" value="GH25_muramidase_1"/>
    <property type="match status" value="1"/>
</dbReference>
<dbReference type="PANTHER" id="PTHR34135:SF2">
    <property type="entry name" value="LYSOZYME"/>
    <property type="match status" value="1"/>
</dbReference>
<dbReference type="OrthoDB" id="9765879at2"/>
<dbReference type="GO" id="GO:0009253">
    <property type="term" value="P:peptidoglycan catabolic process"/>
    <property type="evidence" value="ECO:0007669"/>
    <property type="project" value="InterPro"/>
</dbReference>
<protein>
    <submittedName>
        <fullName evidence="4">Lysozyme</fullName>
    </submittedName>
</protein>
<evidence type="ECO:0000256" key="1">
    <source>
        <dbReference type="ARBA" id="ARBA00010646"/>
    </source>
</evidence>
<evidence type="ECO:0000313" key="4">
    <source>
        <dbReference type="EMBL" id="TGK82000.1"/>
    </source>
</evidence>
<dbReference type="InterPro" id="IPR017853">
    <property type="entry name" value="GH"/>
</dbReference>
<dbReference type="SMART" id="SM00641">
    <property type="entry name" value="Glyco_25"/>
    <property type="match status" value="1"/>
</dbReference>
<keyword evidence="5" id="KW-1185">Reference proteome</keyword>
<dbReference type="AlphaFoldDB" id="A0A4R9I7K9"/>
<sequence>MIKKILILTFLVLFVVSALYKALDLGLIWFVYPSEERYPIRGIDVSNHQGRIEWNQVSKKQISFVYIKATEGGDFKDKSFLYNWKEAKKEGFKVGAYHFFTLCRSGAEQAENFIQSVPLEIDSLPPVVDLEFDGNCKDRPKIQNVQSEISIFLDRVDSYYKTKTILYLTNEFMEKYLGEQLFNHPIWIRNIFVHPNTFSSIDWMIWQYKSTARIDGISGPVDLNVLNGNLESLIQMNHSN</sequence>
<dbReference type="GO" id="GO:0016052">
    <property type="term" value="P:carbohydrate catabolic process"/>
    <property type="evidence" value="ECO:0007669"/>
    <property type="project" value="TreeGrafter"/>
</dbReference>